<dbReference type="Proteomes" id="UP000235728">
    <property type="component" value="Unassembled WGS sequence"/>
</dbReference>
<reference evidence="1 2" key="1">
    <citation type="journal article" date="2016" name="Appl. Microbiol. Biotechnol.">
        <title>Characterization of T-DNA insertion mutants with decreased virulence in the entomopathogenic fungus Beauveria bassiana JEF-007.</title>
        <authorList>
            <person name="Kim S."/>
            <person name="Lee S.J."/>
            <person name="Nai Y.S."/>
            <person name="Yu J.S."/>
            <person name="Lee M.R."/>
            <person name="Yang Y.T."/>
            <person name="Kim J.S."/>
        </authorList>
    </citation>
    <scope>NUCLEOTIDE SEQUENCE [LARGE SCALE GENOMIC DNA]</scope>
    <source>
        <strain evidence="1 2">JEF-007</strain>
    </source>
</reference>
<comment type="caution">
    <text evidence="1">The sequence shown here is derived from an EMBL/GenBank/DDBJ whole genome shotgun (WGS) entry which is preliminary data.</text>
</comment>
<dbReference type="AlphaFoldDB" id="A0A2N6NZB7"/>
<name>A0A2N6NZB7_BEABA</name>
<evidence type="ECO:0000313" key="2">
    <source>
        <dbReference type="Proteomes" id="UP000235728"/>
    </source>
</evidence>
<protein>
    <submittedName>
        <fullName evidence="1">Uncharacterized protein</fullName>
    </submittedName>
</protein>
<organism evidence="1 2">
    <name type="scientific">Beauveria bassiana</name>
    <name type="common">White muscardine disease fungus</name>
    <name type="synonym">Tritirachium shiotae</name>
    <dbReference type="NCBI Taxonomy" id="176275"/>
    <lineage>
        <taxon>Eukaryota</taxon>
        <taxon>Fungi</taxon>
        <taxon>Dikarya</taxon>
        <taxon>Ascomycota</taxon>
        <taxon>Pezizomycotina</taxon>
        <taxon>Sordariomycetes</taxon>
        <taxon>Hypocreomycetidae</taxon>
        <taxon>Hypocreales</taxon>
        <taxon>Cordycipitaceae</taxon>
        <taxon>Beauveria</taxon>
    </lineage>
</organism>
<dbReference type="EMBL" id="MRVG01000001">
    <property type="protein sequence ID" value="PMB72615.1"/>
    <property type="molecule type" value="Genomic_DNA"/>
</dbReference>
<proteinExistence type="predicted"/>
<accession>A0A2N6NZB7</accession>
<gene>
    <name evidence="1" type="ORF">BM221_000029</name>
</gene>
<sequence length="82" mass="9738">MYDMLLGLYCCDAQLCGVDNIALPGFDHDSSFYQSLDDYREHGFDDHNEHSFDKSAEHIFNDRINAIFDEYAEHYWDHRLVE</sequence>
<evidence type="ECO:0000313" key="1">
    <source>
        <dbReference type="EMBL" id="PMB72615.1"/>
    </source>
</evidence>